<reference evidence="9" key="2">
    <citation type="submission" date="2021-04" db="EMBL/GenBank/DDBJ databases">
        <authorList>
            <person name="Gilroy R."/>
        </authorList>
    </citation>
    <scope>NUCLEOTIDE SEQUENCE</scope>
    <source>
        <strain evidence="9">5032</strain>
    </source>
</reference>
<dbReference type="PIRSF" id="PIRSF005624">
    <property type="entry name" value="Ni-bind_GTPase"/>
    <property type="match status" value="1"/>
</dbReference>
<organism evidence="9 10">
    <name type="scientific">Candidatus Desulfovibrio intestinavium</name>
    <dbReference type="NCBI Taxonomy" id="2838534"/>
    <lineage>
        <taxon>Bacteria</taxon>
        <taxon>Pseudomonadati</taxon>
        <taxon>Thermodesulfobacteriota</taxon>
        <taxon>Desulfovibrionia</taxon>
        <taxon>Desulfovibrionales</taxon>
        <taxon>Desulfovibrionaceae</taxon>
        <taxon>Desulfovibrio</taxon>
    </lineage>
</organism>
<dbReference type="GO" id="GO:0005525">
    <property type="term" value="F:GTP binding"/>
    <property type="evidence" value="ECO:0007669"/>
    <property type="project" value="UniProtKB-KW"/>
</dbReference>
<evidence type="ECO:0000313" key="9">
    <source>
        <dbReference type="EMBL" id="HJA78802.1"/>
    </source>
</evidence>
<comment type="similarity">
    <text evidence="1">Belongs to the SIMIBI class G3E GTPase family. HypB/HupM subfamily.</text>
</comment>
<keyword evidence="5" id="KW-0378">Hydrolase</keyword>
<keyword evidence="3" id="KW-0479">Metal-binding</keyword>
<dbReference type="Pfam" id="PF02492">
    <property type="entry name" value="cobW"/>
    <property type="match status" value="1"/>
</dbReference>
<dbReference type="CDD" id="cd05390">
    <property type="entry name" value="HypB"/>
    <property type="match status" value="1"/>
</dbReference>
<dbReference type="InterPro" id="IPR004392">
    <property type="entry name" value="Hyd_mat_HypB"/>
</dbReference>
<comment type="caution">
    <text evidence="9">The sequence shown here is derived from an EMBL/GenBank/DDBJ whole genome shotgun (WGS) entry which is preliminary data.</text>
</comment>
<accession>A0A9D2HMA7</accession>
<dbReference type="PANTHER" id="PTHR30134:SF2">
    <property type="entry name" value="HYDROGENASE MATURATION FACTOR HYPB"/>
    <property type="match status" value="1"/>
</dbReference>
<evidence type="ECO:0000256" key="3">
    <source>
        <dbReference type="ARBA" id="ARBA00022723"/>
    </source>
</evidence>
<dbReference type="GO" id="GO:0016151">
    <property type="term" value="F:nickel cation binding"/>
    <property type="evidence" value="ECO:0007669"/>
    <property type="project" value="InterPro"/>
</dbReference>
<dbReference type="NCBIfam" id="TIGR00073">
    <property type="entry name" value="hypB"/>
    <property type="match status" value="1"/>
</dbReference>
<dbReference type="InterPro" id="IPR003495">
    <property type="entry name" value="CobW/HypB/UreG_nucleotide-bd"/>
</dbReference>
<reference evidence="9" key="1">
    <citation type="journal article" date="2021" name="PeerJ">
        <title>Extensive microbial diversity within the chicken gut microbiome revealed by metagenomics and culture.</title>
        <authorList>
            <person name="Gilroy R."/>
            <person name="Ravi A."/>
            <person name="Getino M."/>
            <person name="Pursley I."/>
            <person name="Horton D.L."/>
            <person name="Alikhan N.F."/>
            <person name="Baker D."/>
            <person name="Gharbi K."/>
            <person name="Hall N."/>
            <person name="Watson M."/>
            <person name="Adriaenssens E.M."/>
            <person name="Foster-Nyarko E."/>
            <person name="Jarju S."/>
            <person name="Secka A."/>
            <person name="Antonio M."/>
            <person name="Oren A."/>
            <person name="Chaudhuri R.R."/>
            <person name="La Ragione R."/>
            <person name="Hildebrand F."/>
            <person name="Pallen M.J."/>
        </authorList>
    </citation>
    <scope>NUCLEOTIDE SEQUENCE</scope>
    <source>
        <strain evidence="9">5032</strain>
    </source>
</reference>
<evidence type="ECO:0000256" key="7">
    <source>
        <dbReference type="ARBA" id="ARBA00023134"/>
    </source>
</evidence>
<evidence type="ECO:0000256" key="1">
    <source>
        <dbReference type="ARBA" id="ARBA00006211"/>
    </source>
</evidence>
<evidence type="ECO:0000313" key="10">
    <source>
        <dbReference type="Proteomes" id="UP000823821"/>
    </source>
</evidence>
<evidence type="ECO:0000256" key="4">
    <source>
        <dbReference type="ARBA" id="ARBA00022741"/>
    </source>
</evidence>
<keyword evidence="7" id="KW-0342">GTP-binding</keyword>
<feature type="domain" description="CobW/HypB/UreG nucleotide-binding" evidence="8">
    <location>
        <begin position="34"/>
        <end position="191"/>
    </location>
</feature>
<keyword evidence="2" id="KW-0533">Nickel</keyword>
<protein>
    <submittedName>
        <fullName evidence="9">Hydrogenase nickel incorporation protein HypB</fullName>
    </submittedName>
</protein>
<gene>
    <name evidence="9" type="primary">hypB</name>
    <name evidence="9" type="ORF">H9784_04415</name>
</gene>
<dbReference type="Proteomes" id="UP000823821">
    <property type="component" value="Unassembled WGS sequence"/>
</dbReference>
<proteinExistence type="inferred from homology"/>
<dbReference type="AlphaFoldDB" id="A0A9D2HMA7"/>
<keyword evidence="6" id="KW-0862">Zinc</keyword>
<keyword evidence="4" id="KW-0547">Nucleotide-binding</keyword>
<name>A0A9D2HMA7_9BACT</name>
<dbReference type="InterPro" id="IPR027417">
    <property type="entry name" value="P-loop_NTPase"/>
</dbReference>
<dbReference type="GO" id="GO:0051604">
    <property type="term" value="P:protein maturation"/>
    <property type="evidence" value="ECO:0007669"/>
    <property type="project" value="InterPro"/>
</dbReference>
<dbReference type="Gene3D" id="3.40.50.300">
    <property type="entry name" value="P-loop containing nucleotide triphosphate hydrolases"/>
    <property type="match status" value="1"/>
</dbReference>
<evidence type="ECO:0000256" key="6">
    <source>
        <dbReference type="ARBA" id="ARBA00022833"/>
    </source>
</evidence>
<dbReference type="EMBL" id="DWZD01000029">
    <property type="protein sequence ID" value="HJA78802.1"/>
    <property type="molecule type" value="Genomic_DNA"/>
</dbReference>
<dbReference type="GO" id="GO:0003924">
    <property type="term" value="F:GTPase activity"/>
    <property type="evidence" value="ECO:0007669"/>
    <property type="project" value="InterPro"/>
</dbReference>
<evidence type="ECO:0000256" key="2">
    <source>
        <dbReference type="ARBA" id="ARBA00022596"/>
    </source>
</evidence>
<dbReference type="GO" id="GO:0008270">
    <property type="term" value="F:zinc ion binding"/>
    <property type="evidence" value="ECO:0007669"/>
    <property type="project" value="TreeGrafter"/>
</dbReference>
<evidence type="ECO:0000259" key="8">
    <source>
        <dbReference type="Pfam" id="PF02492"/>
    </source>
</evidence>
<dbReference type="SUPFAM" id="SSF52540">
    <property type="entry name" value="P-loop containing nucleoside triphosphate hydrolases"/>
    <property type="match status" value="1"/>
</dbReference>
<dbReference type="PANTHER" id="PTHR30134">
    <property type="entry name" value="HYDROGENASE PROTEIN ASSEMBLY PROTEIN, NICKEL CHAPERONE"/>
    <property type="match status" value="1"/>
</dbReference>
<sequence>MQIPVVRNVLEANEKLADQVRRRLSAGKILTLNLISSPGAGKTSLLERTLRDLAGEFRMAVIEGDLQTDNDARRVAATGAQAVQINTEGGCHLNSSMILQALENIDLDGLDILFIENVGNLVCPVEFDCGEDAKIALLSVAEGDDKPEKYPLLFNLARAMILNKIDLLPHVDFDTRRARNFATRLNRDLAVFEVSCRSGQGLESWYDWLRAMRAAKRDGVLPGQEASA</sequence>
<evidence type="ECO:0000256" key="5">
    <source>
        <dbReference type="ARBA" id="ARBA00022801"/>
    </source>
</evidence>